<feature type="signal peptide" evidence="2">
    <location>
        <begin position="1"/>
        <end position="28"/>
    </location>
</feature>
<keyword evidence="4" id="KW-1185">Reference proteome</keyword>
<dbReference type="InterPro" id="IPR006311">
    <property type="entry name" value="TAT_signal"/>
</dbReference>
<dbReference type="InterPro" id="IPR038404">
    <property type="entry name" value="TRAP_DctP_sf"/>
</dbReference>
<dbReference type="EMBL" id="JAFIRR010000123">
    <property type="protein sequence ID" value="MCO6418279.1"/>
    <property type="molecule type" value="Genomic_DNA"/>
</dbReference>
<dbReference type="Proteomes" id="UP001523392">
    <property type="component" value="Unassembled WGS sequence"/>
</dbReference>
<evidence type="ECO:0000313" key="3">
    <source>
        <dbReference type="EMBL" id="MCO6418279.1"/>
    </source>
</evidence>
<dbReference type="Gene3D" id="3.40.190.170">
    <property type="entry name" value="Bacterial extracellular solute-binding protein, family 7"/>
    <property type="match status" value="1"/>
</dbReference>
<dbReference type="InterPro" id="IPR018389">
    <property type="entry name" value="DctP_fam"/>
</dbReference>
<dbReference type="PANTHER" id="PTHR33376">
    <property type="match status" value="1"/>
</dbReference>
<protein>
    <submittedName>
        <fullName evidence="3">TRAP transporter substrate-binding protein</fullName>
    </submittedName>
</protein>
<dbReference type="CDD" id="cd13602">
    <property type="entry name" value="PBP2_TRAP_BpDctp6_7"/>
    <property type="match status" value="1"/>
</dbReference>
<organism evidence="3 4">
    <name type="scientific">Siccirubricoccus soli</name>
    <dbReference type="NCBI Taxonomy" id="2899147"/>
    <lineage>
        <taxon>Bacteria</taxon>
        <taxon>Pseudomonadati</taxon>
        <taxon>Pseudomonadota</taxon>
        <taxon>Alphaproteobacteria</taxon>
        <taxon>Acetobacterales</taxon>
        <taxon>Roseomonadaceae</taxon>
        <taxon>Siccirubricoccus</taxon>
    </lineage>
</organism>
<gene>
    <name evidence="3" type="ORF">JYK14_19220</name>
</gene>
<dbReference type="NCBIfam" id="NF037995">
    <property type="entry name" value="TRAP_S1"/>
    <property type="match status" value="1"/>
</dbReference>
<evidence type="ECO:0000256" key="1">
    <source>
        <dbReference type="ARBA" id="ARBA00022729"/>
    </source>
</evidence>
<evidence type="ECO:0000313" key="4">
    <source>
        <dbReference type="Proteomes" id="UP001523392"/>
    </source>
</evidence>
<accession>A0ABT1D8U1</accession>
<dbReference type="PANTHER" id="PTHR33376:SF4">
    <property type="entry name" value="SIALIC ACID-BINDING PERIPLASMIC PROTEIN SIAP"/>
    <property type="match status" value="1"/>
</dbReference>
<sequence>MIRTSRRTLLLAPGLAAPALLAAPGAHAQAKWQMATPYPDGNFHTRNIREFVGELEQATGGRVSVTVHSNAALLPMPQIKRGVQTGQVQLGEILLTAYSNEDPFFDADAVPFLVPDFNGARRMAELQRPFIEQRFARQGVSLLYTVAWPSAGFYTQVPITSLDVFKGSRFRTFSPMTNRFAALIQASPVLVQQAELAQAFATGICNAMVTSAQTGVDTSAWDYAKVFTPSSFSMTKNAVLVSRRALEGLAAADREALLAAAKKAEDRGWGYAREAQASSEQRLAEKGLTIGTLSPDVMAGLQQISATMVEEWIQRAGEDGRKLVNALKAG</sequence>
<dbReference type="Pfam" id="PF03480">
    <property type="entry name" value="DctP"/>
    <property type="match status" value="1"/>
</dbReference>
<keyword evidence="1 2" id="KW-0732">Signal</keyword>
<comment type="caution">
    <text evidence="3">The sequence shown here is derived from an EMBL/GenBank/DDBJ whole genome shotgun (WGS) entry which is preliminary data.</text>
</comment>
<evidence type="ECO:0000256" key="2">
    <source>
        <dbReference type="SAM" id="SignalP"/>
    </source>
</evidence>
<reference evidence="3 4" key="1">
    <citation type="submission" date="2021-12" db="EMBL/GenBank/DDBJ databases">
        <title>Siccirubricoccus leaddurans sp. nov., a high concentration Zn2+ tolerance bacterium.</title>
        <authorList>
            <person name="Cao Y."/>
        </authorList>
    </citation>
    <scope>NUCLEOTIDE SEQUENCE [LARGE SCALE GENOMIC DNA]</scope>
    <source>
        <strain evidence="3 4">KC 17139</strain>
    </source>
</reference>
<name>A0ABT1D8U1_9PROT</name>
<dbReference type="RefSeq" id="WP_252954907.1">
    <property type="nucleotide sequence ID" value="NZ_JAFIRR010000123.1"/>
</dbReference>
<dbReference type="PROSITE" id="PS51318">
    <property type="entry name" value="TAT"/>
    <property type="match status" value="1"/>
</dbReference>
<proteinExistence type="predicted"/>
<feature type="chain" id="PRO_5046231794" evidence="2">
    <location>
        <begin position="29"/>
        <end position="330"/>
    </location>
</feature>